<dbReference type="Gene3D" id="3.30.1490.300">
    <property type="match status" value="1"/>
</dbReference>
<evidence type="ECO:0000313" key="1">
    <source>
        <dbReference type="EMBL" id="SVA39703.1"/>
    </source>
</evidence>
<organism evidence="1">
    <name type="scientific">marine metagenome</name>
    <dbReference type="NCBI Taxonomy" id="408172"/>
    <lineage>
        <taxon>unclassified sequences</taxon>
        <taxon>metagenomes</taxon>
        <taxon>ecological metagenomes</taxon>
    </lineage>
</organism>
<feature type="non-terminal residue" evidence="1">
    <location>
        <position position="226"/>
    </location>
</feature>
<dbReference type="SUPFAM" id="SSF53067">
    <property type="entry name" value="Actin-like ATPase domain"/>
    <property type="match status" value="1"/>
</dbReference>
<accession>A0A381VJP8</accession>
<name>A0A381VJP8_9ZZZZ</name>
<dbReference type="EMBL" id="UINC01008836">
    <property type="protein sequence ID" value="SVA39703.1"/>
    <property type="molecule type" value="Genomic_DNA"/>
</dbReference>
<reference evidence="1" key="1">
    <citation type="submission" date="2018-05" db="EMBL/GenBank/DDBJ databases">
        <authorList>
            <person name="Lanie J.A."/>
            <person name="Ng W.-L."/>
            <person name="Kazmierczak K.M."/>
            <person name="Andrzejewski T.M."/>
            <person name="Davidsen T.M."/>
            <person name="Wayne K.J."/>
            <person name="Tettelin H."/>
            <person name="Glass J.I."/>
            <person name="Rusch D."/>
            <person name="Podicherti R."/>
            <person name="Tsui H.-C.T."/>
            <person name="Winkler M.E."/>
        </authorList>
    </citation>
    <scope>NUCLEOTIDE SEQUENCE</scope>
</reference>
<dbReference type="PANTHER" id="PTHR32432:SF3">
    <property type="entry name" value="ETHANOLAMINE UTILIZATION PROTEIN EUTJ"/>
    <property type="match status" value="1"/>
</dbReference>
<evidence type="ECO:0008006" key="2">
    <source>
        <dbReference type="Google" id="ProtNLM"/>
    </source>
</evidence>
<dbReference type="Gene3D" id="3.30.420.40">
    <property type="match status" value="2"/>
</dbReference>
<sequence length="226" mass="25954">MNSFYLEKSLGIDIRENSVCLTLLGKTINRVDVLACEYIPIQPLIIGNEKVESIFLEKINIFLIEHDAWTENVIVCIPRSKFTLQSFELPSPDHKSVNSMMGFELERHFSSSIDNFYYSNYITKKETNLFHIACAAINKEIATYYVGLLKKLNLNTAVLDISTFANLNLLQSNVKNQDTLSVLIDLSYNFLEISIILNQKLEISRNIPIEEAGYRESFLNKENQEK</sequence>
<gene>
    <name evidence="1" type="ORF">METZ01_LOCUS92557</name>
</gene>
<dbReference type="AlphaFoldDB" id="A0A381VJP8"/>
<protein>
    <recommendedName>
        <fullName evidence="2">SHS2 domain-containing protein</fullName>
    </recommendedName>
</protein>
<dbReference type="InterPro" id="IPR043129">
    <property type="entry name" value="ATPase_NBD"/>
</dbReference>
<dbReference type="PANTHER" id="PTHR32432">
    <property type="entry name" value="CELL DIVISION PROTEIN FTSA-RELATED"/>
    <property type="match status" value="1"/>
</dbReference>
<dbReference type="InterPro" id="IPR050696">
    <property type="entry name" value="FtsA/MreB"/>
</dbReference>
<proteinExistence type="predicted"/>